<dbReference type="Proteomes" id="UP000063718">
    <property type="component" value="Unassembled WGS sequence"/>
</dbReference>
<dbReference type="InterPro" id="IPR005562">
    <property type="entry name" value="SpoVA"/>
</dbReference>
<organism evidence="2">
    <name type="scientific">Moorella thermoacetica Y72</name>
    <dbReference type="NCBI Taxonomy" id="1325331"/>
    <lineage>
        <taxon>Bacteria</taxon>
        <taxon>Bacillati</taxon>
        <taxon>Bacillota</taxon>
        <taxon>Clostridia</taxon>
        <taxon>Neomoorellales</taxon>
        <taxon>Neomoorellaceae</taxon>
        <taxon>Neomoorella</taxon>
    </lineage>
</organism>
<dbReference type="Pfam" id="PF03862">
    <property type="entry name" value="SpoVAC_SpoVAEB"/>
    <property type="match status" value="1"/>
</dbReference>
<dbReference type="GO" id="GO:0008233">
    <property type="term" value="F:peptidase activity"/>
    <property type="evidence" value="ECO:0007669"/>
    <property type="project" value="UniProtKB-KW"/>
</dbReference>
<dbReference type="PANTHER" id="PTHR38450:SF1">
    <property type="entry name" value="STAGE V SPORULATION PROTEIN AC"/>
    <property type="match status" value="1"/>
</dbReference>
<name>A0A0S6UDX8_NEOTH</name>
<gene>
    <name evidence="2" type="ORF">MTY_2503</name>
</gene>
<proteinExistence type="predicted"/>
<keyword evidence="1" id="KW-0812">Transmembrane</keyword>
<keyword evidence="2" id="KW-0645">Protease</keyword>
<evidence type="ECO:0000313" key="2">
    <source>
        <dbReference type="EMBL" id="GAF27162.1"/>
    </source>
</evidence>
<dbReference type="EMBL" id="DF238840">
    <property type="protein sequence ID" value="GAF27162.1"/>
    <property type="molecule type" value="Genomic_DNA"/>
</dbReference>
<dbReference type="NCBIfam" id="TIGR02838">
    <property type="entry name" value="spore_V_AC"/>
    <property type="match status" value="1"/>
</dbReference>
<accession>A0A0S6UDX8</accession>
<dbReference type="PANTHER" id="PTHR38450">
    <property type="entry name" value="STAGE V SPORULATION PROTEIN AC-RELATED"/>
    <property type="match status" value="1"/>
</dbReference>
<sequence length="173" mass="18383">MKVMADSTKQPGPPKKPLTLAEQVMQQKQTYDQQAYQRLADSVKPKHNVLVNALNAFWVGGLISALAQIITLAFSSAGLNPRDAASATVIIMVFLGAFLTGLGVYDEIGKIAGAGSIIPITGFANSIVAPAMEYKREGFVFGVAARMFTIAGPVLVYGFIVSVLIGLIAYFLT</sequence>
<feature type="transmembrane region" description="Helical" evidence="1">
    <location>
        <begin position="111"/>
        <end position="131"/>
    </location>
</feature>
<feature type="transmembrane region" description="Helical" evidence="1">
    <location>
        <begin position="56"/>
        <end position="77"/>
    </location>
</feature>
<keyword evidence="2" id="KW-0378">Hydrolase</keyword>
<keyword evidence="1" id="KW-1133">Transmembrane helix</keyword>
<dbReference type="GO" id="GO:0006508">
    <property type="term" value="P:proteolysis"/>
    <property type="evidence" value="ECO:0007669"/>
    <property type="project" value="UniProtKB-KW"/>
</dbReference>
<protein>
    <submittedName>
        <fullName evidence="2">ATP-dependent Lon protease, bacterial type</fullName>
    </submittedName>
</protein>
<keyword evidence="1" id="KW-0472">Membrane</keyword>
<dbReference type="InterPro" id="IPR014203">
    <property type="entry name" value="Spore_V_AC"/>
</dbReference>
<feature type="transmembrane region" description="Helical" evidence="1">
    <location>
        <begin position="143"/>
        <end position="172"/>
    </location>
</feature>
<evidence type="ECO:0000256" key="1">
    <source>
        <dbReference type="SAM" id="Phobius"/>
    </source>
</evidence>
<feature type="transmembrane region" description="Helical" evidence="1">
    <location>
        <begin position="84"/>
        <end position="105"/>
    </location>
</feature>
<reference evidence="2" key="1">
    <citation type="journal article" date="2014" name="Gene">
        <title>Genome-guided analysis of transformation efficiency and carbon dioxide assimilation by Moorella thermoacetica Y72.</title>
        <authorList>
            <person name="Tsukahara K."/>
            <person name="Kita A."/>
            <person name="Nakashimada Y."/>
            <person name="Hoshino T."/>
            <person name="Murakami K."/>
        </authorList>
    </citation>
    <scope>NUCLEOTIDE SEQUENCE [LARGE SCALE GENOMIC DNA]</scope>
    <source>
        <strain evidence="2">Y72</strain>
    </source>
</reference>
<dbReference type="AlphaFoldDB" id="A0A0S6UDX8"/>